<dbReference type="AlphaFoldDB" id="K7QQA4"/>
<accession>K7QQA4</accession>
<proteinExistence type="predicted"/>
<name>K7QQA4_STRRG</name>
<protein>
    <submittedName>
        <fullName evidence="1">Uncharacterized protein</fullName>
    </submittedName>
</protein>
<evidence type="ECO:0000313" key="1">
    <source>
        <dbReference type="EMBL" id="AFV71295.1"/>
    </source>
</evidence>
<reference evidence="1" key="2">
    <citation type="journal article" date="2012" name="J. Am. Chem. Soc.">
        <title>Insights into pyrroindomycin biosynthesis reveal a uniform paradigm for tetramate/tetronate formation.</title>
        <authorList>
            <person name="Wu Q."/>
            <person name="Wu Z."/>
            <person name="Qu X."/>
            <person name="Liu W."/>
        </authorList>
    </citation>
    <scope>NUCLEOTIDE SEQUENCE</scope>
    <source>
        <strain evidence="1">NRRL 21084</strain>
    </source>
</reference>
<sequence>MGMYVSVRGWLELDFAQKSDAERVIGTDGDDPYSGGWAWPARPFNWTLYLFYGGDVREGALQGVRSQVERLAALPPVDEDGDRPRGVFVLTDERGRSWCWQIRDGVVLDAPAPEFGWLAR</sequence>
<dbReference type="EMBL" id="JX042309">
    <property type="protein sequence ID" value="AFV71295.1"/>
    <property type="molecule type" value="Genomic_DNA"/>
</dbReference>
<organism evidence="1">
    <name type="scientific">Streptomyces rugosporus</name>
    <dbReference type="NCBI Taxonomy" id="295838"/>
    <lineage>
        <taxon>Bacteria</taxon>
        <taxon>Bacillati</taxon>
        <taxon>Actinomycetota</taxon>
        <taxon>Actinomycetes</taxon>
        <taxon>Kitasatosporales</taxon>
        <taxon>Streptomycetaceae</taxon>
        <taxon>Streptomyces</taxon>
    </lineage>
</organism>
<reference evidence="1" key="1">
    <citation type="journal article" date="2012" name="Chem. Biol.">
        <title>Quartromicin biosynthesis: two alternative polyketide chains produced by one polyketide synthase assembly line.</title>
        <authorList>
            <person name="He H.Y."/>
            <person name="Pan H.X."/>
            <person name="Wu L.F."/>
            <person name="Zhang B.B."/>
            <person name="Chai H.B."/>
            <person name="Liu W."/>
            <person name="Tang G.L."/>
        </authorList>
    </citation>
    <scope>NUCLEOTIDE SEQUENCE</scope>
    <source>
        <strain evidence="1">NRRL 21084</strain>
    </source>
</reference>